<comment type="caution">
    <text evidence="1">The sequence shown here is derived from an EMBL/GenBank/DDBJ whole genome shotgun (WGS) entry which is preliminary data.</text>
</comment>
<name>A0ACC3SNM2_9PEZI</name>
<protein>
    <submittedName>
        <fullName evidence="1">Uncharacterized protein</fullName>
    </submittedName>
</protein>
<dbReference type="Proteomes" id="UP001320706">
    <property type="component" value="Unassembled WGS sequence"/>
</dbReference>
<accession>A0ACC3SNM2</accession>
<organism evidence="1 2">
    <name type="scientific">Zalaria obscura</name>
    <dbReference type="NCBI Taxonomy" id="2024903"/>
    <lineage>
        <taxon>Eukaryota</taxon>
        <taxon>Fungi</taxon>
        <taxon>Dikarya</taxon>
        <taxon>Ascomycota</taxon>
        <taxon>Pezizomycotina</taxon>
        <taxon>Dothideomycetes</taxon>
        <taxon>Dothideomycetidae</taxon>
        <taxon>Dothideales</taxon>
        <taxon>Zalariaceae</taxon>
        <taxon>Zalaria</taxon>
    </lineage>
</organism>
<keyword evidence="2" id="KW-1185">Reference proteome</keyword>
<proteinExistence type="predicted"/>
<evidence type="ECO:0000313" key="1">
    <source>
        <dbReference type="EMBL" id="KAK8221931.1"/>
    </source>
</evidence>
<dbReference type="EMBL" id="JAMKPW020000001">
    <property type="protein sequence ID" value="KAK8221931.1"/>
    <property type="molecule type" value="Genomic_DNA"/>
</dbReference>
<evidence type="ECO:0000313" key="2">
    <source>
        <dbReference type="Proteomes" id="UP001320706"/>
    </source>
</evidence>
<gene>
    <name evidence="1" type="ORF">M8818_000096</name>
</gene>
<reference evidence="1" key="1">
    <citation type="submission" date="2024-02" db="EMBL/GenBank/DDBJ databases">
        <title>Metagenome Assembled Genome of Zalaria obscura JY119.</title>
        <authorList>
            <person name="Vighnesh L."/>
            <person name="Jagadeeshwari U."/>
            <person name="Venkata Ramana C."/>
            <person name="Sasikala C."/>
        </authorList>
    </citation>
    <scope>NUCLEOTIDE SEQUENCE</scope>
    <source>
        <strain evidence="1">JY119</strain>
    </source>
</reference>
<sequence>MEKQPQTDPPQETEAELERFRKQWQEEVARRNRQQAAASSSSSTNTKGPQPGRRKSVVPPPGTKALSRRPDLPEGYDEIEPKAYHDLPDKEAELQLGAAEQGHVRGSPSKVPRTALEHYEKAVEKETQGSLGDSLKLYRKAFKLDDRVHEAYKNKHFPPSSFRPKPPQPNPSNAPATVPNPAHHSLEGLPPTIAQLVEDFSHLSIPGAEPPTDADPAPPCPIAELPEEILTQIFDCVAMDDVATFSPLARVCKRFAYLVMTEESIWKKVALSQRYGFASMHYQYACDLCGTPLDPTFPDEDLALDDDTSVLDDDLLTPEPGTPKPLTDLLLLKSAYSSSWRTMFRSRPRLRFGGCYISTVNYTRPGAASTTQVTWHTPVHIVTYFRYLRFFRDGTVISLLTTAEPVDVVHHLTKENLGHYYHPSGRHQRGEGSLLPNAVMKDALPGRWRLSGPGDGAATGEEAEGDVHVETEGVVPKYMWKMQFGLGSAGRGTRNNKLSWKGFWSYNRLTDDWGEFGLKNDKAYYWSRVKSYGLGY</sequence>